<name>A0AAV5E597_ELECO</name>
<keyword evidence="5" id="KW-0808">Transferase</keyword>
<dbReference type="InterPro" id="IPR003835">
    <property type="entry name" value="Glyco_trans_19"/>
</dbReference>
<reference evidence="8" key="2">
    <citation type="submission" date="2021-12" db="EMBL/GenBank/DDBJ databases">
        <title>Resequencing data analysis of finger millet.</title>
        <authorList>
            <person name="Hatakeyama M."/>
            <person name="Aluri S."/>
            <person name="Balachadran M.T."/>
            <person name="Sivarajan S.R."/>
            <person name="Poveda L."/>
            <person name="Shimizu-Inatsugi R."/>
            <person name="Schlapbach R."/>
            <person name="Sreeman S.M."/>
            <person name="Shimizu K.K."/>
        </authorList>
    </citation>
    <scope>NUCLEOTIDE SEQUENCE</scope>
</reference>
<evidence type="ECO:0000256" key="7">
    <source>
        <dbReference type="ARBA" id="ARBA00048975"/>
    </source>
</evidence>
<evidence type="ECO:0000313" key="8">
    <source>
        <dbReference type="EMBL" id="GJN17648.1"/>
    </source>
</evidence>
<dbReference type="PANTHER" id="PTHR30372">
    <property type="entry name" value="LIPID-A-DISACCHARIDE SYNTHASE"/>
    <property type="match status" value="1"/>
</dbReference>
<dbReference type="PANTHER" id="PTHR30372:SF4">
    <property type="entry name" value="LIPID-A-DISACCHARIDE SYNTHASE, MITOCHONDRIAL-RELATED"/>
    <property type="match status" value="1"/>
</dbReference>
<keyword evidence="9" id="KW-1185">Reference proteome</keyword>
<dbReference type="GO" id="GO:0005543">
    <property type="term" value="F:phospholipid binding"/>
    <property type="evidence" value="ECO:0007669"/>
    <property type="project" value="TreeGrafter"/>
</dbReference>
<comment type="caution">
    <text evidence="8">The sequence shown here is derived from an EMBL/GenBank/DDBJ whole genome shotgun (WGS) entry which is preliminary data.</text>
</comment>
<evidence type="ECO:0000256" key="5">
    <source>
        <dbReference type="ARBA" id="ARBA00022679"/>
    </source>
</evidence>
<evidence type="ECO:0000256" key="3">
    <source>
        <dbReference type="ARBA" id="ARBA00022556"/>
    </source>
</evidence>
<dbReference type="GO" id="GO:0016020">
    <property type="term" value="C:membrane"/>
    <property type="evidence" value="ECO:0007669"/>
    <property type="project" value="GOC"/>
</dbReference>
<accession>A0AAV5E597</accession>
<keyword evidence="6" id="KW-0443">Lipid metabolism</keyword>
<evidence type="ECO:0000256" key="4">
    <source>
        <dbReference type="ARBA" id="ARBA00022676"/>
    </source>
</evidence>
<evidence type="ECO:0000256" key="1">
    <source>
        <dbReference type="ARBA" id="ARBA00012687"/>
    </source>
</evidence>
<dbReference type="Proteomes" id="UP001054889">
    <property type="component" value="Unassembled WGS sequence"/>
</dbReference>
<evidence type="ECO:0000256" key="2">
    <source>
        <dbReference type="ARBA" id="ARBA00022516"/>
    </source>
</evidence>
<comment type="catalytic activity">
    <reaction evidence="7">
        <text>a lipid X + a UDP-2-N,3-O-bis[(3R)-3-hydroxyacyl]-alpha-D-glucosamine = a lipid A disaccharide + UDP + H(+)</text>
        <dbReference type="Rhea" id="RHEA:67828"/>
        <dbReference type="ChEBI" id="CHEBI:15378"/>
        <dbReference type="ChEBI" id="CHEBI:58223"/>
        <dbReference type="ChEBI" id="CHEBI:137748"/>
        <dbReference type="ChEBI" id="CHEBI:176338"/>
        <dbReference type="ChEBI" id="CHEBI:176343"/>
        <dbReference type="EC" id="2.4.1.182"/>
    </reaction>
</comment>
<reference evidence="8" key="1">
    <citation type="journal article" date="2018" name="DNA Res.">
        <title>Multiple hybrid de novo genome assembly of finger millet, an orphan allotetraploid crop.</title>
        <authorList>
            <person name="Hatakeyama M."/>
            <person name="Aluri S."/>
            <person name="Balachadran M.T."/>
            <person name="Sivarajan S.R."/>
            <person name="Patrignani A."/>
            <person name="Gruter S."/>
            <person name="Poveda L."/>
            <person name="Shimizu-Inatsugi R."/>
            <person name="Baeten J."/>
            <person name="Francoijs K.J."/>
            <person name="Nataraja K.N."/>
            <person name="Reddy Y.A.N."/>
            <person name="Phadnis S."/>
            <person name="Ravikumar R.L."/>
            <person name="Schlapbach R."/>
            <person name="Sreeman S.M."/>
            <person name="Shimizu K.K."/>
        </authorList>
    </citation>
    <scope>NUCLEOTIDE SEQUENCE</scope>
</reference>
<dbReference type="GO" id="GO:0009245">
    <property type="term" value="P:lipid A biosynthetic process"/>
    <property type="evidence" value="ECO:0007669"/>
    <property type="project" value="UniProtKB-KW"/>
</dbReference>
<proteinExistence type="predicted"/>
<keyword evidence="2" id="KW-0444">Lipid biosynthesis</keyword>
<dbReference type="AlphaFoldDB" id="A0AAV5E597"/>
<keyword evidence="4" id="KW-0328">Glycosyltransferase</keyword>
<dbReference type="EMBL" id="BQKI01000073">
    <property type="protein sequence ID" value="GJN17648.1"/>
    <property type="molecule type" value="Genomic_DNA"/>
</dbReference>
<protein>
    <recommendedName>
        <fullName evidence="1">lipid-A-disaccharide synthase</fullName>
        <ecNumber evidence="1">2.4.1.182</ecNumber>
    </recommendedName>
</protein>
<evidence type="ECO:0000256" key="6">
    <source>
        <dbReference type="ARBA" id="ARBA00023098"/>
    </source>
</evidence>
<organism evidence="8 9">
    <name type="scientific">Eleusine coracana subsp. coracana</name>
    <dbReference type="NCBI Taxonomy" id="191504"/>
    <lineage>
        <taxon>Eukaryota</taxon>
        <taxon>Viridiplantae</taxon>
        <taxon>Streptophyta</taxon>
        <taxon>Embryophyta</taxon>
        <taxon>Tracheophyta</taxon>
        <taxon>Spermatophyta</taxon>
        <taxon>Magnoliopsida</taxon>
        <taxon>Liliopsida</taxon>
        <taxon>Poales</taxon>
        <taxon>Poaceae</taxon>
        <taxon>PACMAD clade</taxon>
        <taxon>Chloridoideae</taxon>
        <taxon>Cynodonteae</taxon>
        <taxon>Eleusininae</taxon>
        <taxon>Eleusine</taxon>
    </lineage>
</organism>
<keyword evidence="3" id="KW-0441">Lipid A biosynthesis</keyword>
<evidence type="ECO:0000313" key="9">
    <source>
        <dbReference type="Proteomes" id="UP001054889"/>
    </source>
</evidence>
<gene>
    <name evidence="8" type="primary">gb04732</name>
    <name evidence="8" type="ORF">PR202_gb04732</name>
</gene>
<dbReference type="GO" id="GO:0008915">
    <property type="term" value="F:lipid-A-disaccharide synthase activity"/>
    <property type="evidence" value="ECO:0007669"/>
    <property type="project" value="UniProtKB-EC"/>
</dbReference>
<dbReference type="EC" id="2.4.1.182" evidence="1"/>
<sequence length="104" mass="11606">MLLRWIAAAWRRGVPLAQPRTRALSYDRVVDAAARDGELRVFVVAGEVSGDSLASRLMASLRMLSPVPVRFAGVGGCVLASLPPRFWFKEEQMMSLFFFFVSIE</sequence>